<dbReference type="EMBL" id="BLAE01000046">
    <property type="protein sequence ID" value="GES13432.1"/>
    <property type="molecule type" value="Genomic_DNA"/>
</dbReference>
<sequence length="108" mass="12028">MSSTHGYDRESFLSEFFPDADDRLEVEIGAQALVNVSRAHRLAEMRKRLGLTQAEVAARMHVRQERVSAIERAKVDTSELRTLAAYIKALGGRLEIVADFGGERLVIG</sequence>
<reference evidence="2 3" key="1">
    <citation type="submission" date="2019-10" db="EMBL/GenBank/DDBJ databases">
        <title>Whole genome shotgun sequence of Acrocarpospora macrocephala NBRC 16266.</title>
        <authorList>
            <person name="Ichikawa N."/>
            <person name="Kimura A."/>
            <person name="Kitahashi Y."/>
            <person name="Komaki H."/>
            <person name="Oguchi A."/>
        </authorList>
    </citation>
    <scope>NUCLEOTIDE SEQUENCE [LARGE SCALE GENOMIC DNA]</scope>
    <source>
        <strain evidence="2 3">NBRC 16266</strain>
    </source>
</reference>
<keyword evidence="3" id="KW-1185">Reference proteome</keyword>
<dbReference type="CDD" id="cd00093">
    <property type="entry name" value="HTH_XRE"/>
    <property type="match status" value="1"/>
</dbReference>
<gene>
    <name evidence="2" type="ORF">Amac_070290</name>
</gene>
<dbReference type="InterPro" id="IPR039554">
    <property type="entry name" value="HigA2-like_HTH"/>
</dbReference>
<feature type="domain" description="HTH cro/C1-type" evidence="1">
    <location>
        <begin position="42"/>
        <end position="97"/>
    </location>
</feature>
<dbReference type="InterPro" id="IPR010982">
    <property type="entry name" value="Lambda_DNA-bd_dom_sf"/>
</dbReference>
<dbReference type="Gene3D" id="1.10.260.40">
    <property type="entry name" value="lambda repressor-like DNA-binding domains"/>
    <property type="match status" value="1"/>
</dbReference>
<name>A0A5M3WYQ2_9ACTN</name>
<evidence type="ECO:0000313" key="2">
    <source>
        <dbReference type="EMBL" id="GES13432.1"/>
    </source>
</evidence>
<comment type="caution">
    <text evidence="2">The sequence shown here is derived from an EMBL/GenBank/DDBJ whole genome shotgun (WGS) entry which is preliminary data.</text>
</comment>
<dbReference type="SMART" id="SM00530">
    <property type="entry name" value="HTH_XRE"/>
    <property type="match status" value="1"/>
</dbReference>
<dbReference type="Pfam" id="PF13744">
    <property type="entry name" value="HTH_37"/>
    <property type="match status" value="1"/>
</dbReference>
<accession>A0A5M3WYQ2</accession>
<dbReference type="OrthoDB" id="3397486at2"/>
<protein>
    <recommendedName>
        <fullName evidence="1">HTH cro/C1-type domain-containing protein</fullName>
    </recommendedName>
</protein>
<dbReference type="PROSITE" id="PS50943">
    <property type="entry name" value="HTH_CROC1"/>
    <property type="match status" value="1"/>
</dbReference>
<dbReference type="GO" id="GO:0003677">
    <property type="term" value="F:DNA binding"/>
    <property type="evidence" value="ECO:0007669"/>
    <property type="project" value="InterPro"/>
</dbReference>
<dbReference type="AlphaFoldDB" id="A0A5M3WYQ2"/>
<dbReference type="RefSeq" id="WP_155358686.1">
    <property type="nucleotide sequence ID" value="NZ_BAAAHL010000042.1"/>
</dbReference>
<organism evidence="2 3">
    <name type="scientific">Acrocarpospora macrocephala</name>
    <dbReference type="NCBI Taxonomy" id="150177"/>
    <lineage>
        <taxon>Bacteria</taxon>
        <taxon>Bacillati</taxon>
        <taxon>Actinomycetota</taxon>
        <taxon>Actinomycetes</taxon>
        <taxon>Streptosporangiales</taxon>
        <taxon>Streptosporangiaceae</taxon>
        <taxon>Acrocarpospora</taxon>
    </lineage>
</organism>
<evidence type="ECO:0000313" key="3">
    <source>
        <dbReference type="Proteomes" id="UP000331127"/>
    </source>
</evidence>
<evidence type="ECO:0000259" key="1">
    <source>
        <dbReference type="PROSITE" id="PS50943"/>
    </source>
</evidence>
<proteinExistence type="predicted"/>
<dbReference type="SUPFAM" id="SSF47413">
    <property type="entry name" value="lambda repressor-like DNA-binding domains"/>
    <property type="match status" value="1"/>
</dbReference>
<dbReference type="Proteomes" id="UP000331127">
    <property type="component" value="Unassembled WGS sequence"/>
</dbReference>
<dbReference type="InterPro" id="IPR001387">
    <property type="entry name" value="Cro/C1-type_HTH"/>
</dbReference>